<organism evidence="2 3">
    <name type="scientific">Phialocephala subalpina</name>
    <dbReference type="NCBI Taxonomy" id="576137"/>
    <lineage>
        <taxon>Eukaryota</taxon>
        <taxon>Fungi</taxon>
        <taxon>Dikarya</taxon>
        <taxon>Ascomycota</taxon>
        <taxon>Pezizomycotina</taxon>
        <taxon>Leotiomycetes</taxon>
        <taxon>Helotiales</taxon>
        <taxon>Mollisiaceae</taxon>
        <taxon>Phialocephala</taxon>
        <taxon>Phialocephala fortinii species complex</taxon>
    </lineage>
</organism>
<accession>A0A1L7WLP2</accession>
<feature type="compositionally biased region" description="Low complexity" evidence="1">
    <location>
        <begin position="1"/>
        <end position="14"/>
    </location>
</feature>
<feature type="compositionally biased region" description="Polar residues" evidence="1">
    <location>
        <begin position="127"/>
        <end position="139"/>
    </location>
</feature>
<sequence length="668" mass="75810">MASPASGSGEGSAPDPTPANDSNSSPDPAPIPLSDNIPELTFGLEIELNLAVRKWMYKAWIKNAIPSDADNPNDYPANLNAATLQARDEHMSILQRRDQEYRDALAALPTPPLALSIPEPNIPPSPTRTSKQSESTQDTHSSEDVLERLKLLGYLRAYLSHATRYNEMASYKRRQHLTKRDRDLVPQLLITKLEAHRYRVLGAELVSAVLNFDDMRSWYAQLQQLNTDLTFDENRNQGAWFGGETHIHVHFVIKDDTISLDVAKNVCILYGIFETEIESWLPISQRYSNWCKQLRRGMEKERLAYTDDKKDIQLLPGLRYTPSLFADMCYAATNMQELKTKISGWSCGEWVGPISGYGIGAVGEPSMSVGNSSTNTGATVGLRNWVSVNLSLARDNKPFTIEFRHHHGTMDPETIAWWVRFLGKLVRFAYYLAQNDVRIKHTGHFTQDSFVDDLPNQSILDLIGFPAEGIAHFRQMRDSYLDPEHLNHQQAMDWQNARTREQHLIDWRIQKRKEGEDTGKEMDDNYYREQTRIRTGVLPSDTTLNHPRFGVVPGEEPVNPVPLRGQALVDRMVRIVFNHIHGGDEDKARALAAIAHSDPGGLDYTQQQGLDNLEKVLNNSGTGLLEIWKDALAAILMSKRGRRESFELWENMILTSYVPEWVIDRRSP</sequence>
<proteinExistence type="predicted"/>
<keyword evidence="3" id="KW-1185">Reference proteome</keyword>
<reference evidence="2 3" key="1">
    <citation type="submission" date="2016-03" db="EMBL/GenBank/DDBJ databases">
        <authorList>
            <person name="Ploux O."/>
        </authorList>
    </citation>
    <scope>NUCLEOTIDE SEQUENCE [LARGE SCALE GENOMIC DNA]</scope>
    <source>
        <strain evidence="2 3">UAMH 11012</strain>
    </source>
</reference>
<dbReference type="AlphaFoldDB" id="A0A1L7WLP2"/>
<gene>
    <name evidence="2" type="ORF">PAC_03556</name>
</gene>
<dbReference type="PANTHER" id="PTHR36847:SF1">
    <property type="entry name" value="AMIDOLIGASE ENZYME"/>
    <property type="match status" value="1"/>
</dbReference>
<dbReference type="OrthoDB" id="412402at2759"/>
<name>A0A1L7WLP2_9HELO</name>
<evidence type="ECO:0000313" key="2">
    <source>
        <dbReference type="EMBL" id="CZR53676.1"/>
    </source>
</evidence>
<dbReference type="Proteomes" id="UP000184330">
    <property type="component" value="Unassembled WGS sequence"/>
</dbReference>
<feature type="region of interest" description="Disordered" evidence="1">
    <location>
        <begin position="109"/>
        <end position="143"/>
    </location>
</feature>
<evidence type="ECO:0000256" key="1">
    <source>
        <dbReference type="SAM" id="MobiDB-lite"/>
    </source>
</evidence>
<dbReference type="EMBL" id="FJOG01000004">
    <property type="protein sequence ID" value="CZR53676.1"/>
    <property type="molecule type" value="Genomic_DNA"/>
</dbReference>
<protein>
    <submittedName>
        <fullName evidence="2">Uncharacterized protein</fullName>
    </submittedName>
</protein>
<evidence type="ECO:0000313" key="3">
    <source>
        <dbReference type="Proteomes" id="UP000184330"/>
    </source>
</evidence>
<feature type="region of interest" description="Disordered" evidence="1">
    <location>
        <begin position="1"/>
        <end position="34"/>
    </location>
</feature>
<dbReference type="PANTHER" id="PTHR36847">
    <property type="entry name" value="AMIDOLIGASE ENZYME"/>
    <property type="match status" value="1"/>
</dbReference>